<protein>
    <submittedName>
        <fullName evidence="1">Uncharacterized protein</fullName>
    </submittedName>
</protein>
<dbReference type="AlphaFoldDB" id="A0A2Z6ZRQ2"/>
<evidence type="ECO:0000313" key="2">
    <source>
        <dbReference type="Proteomes" id="UP000250235"/>
    </source>
</evidence>
<proteinExistence type="predicted"/>
<dbReference type="Proteomes" id="UP000250235">
    <property type="component" value="Unassembled WGS sequence"/>
</dbReference>
<accession>A0A2Z6ZRQ2</accession>
<keyword evidence="2" id="KW-1185">Reference proteome</keyword>
<organism evidence="1 2">
    <name type="scientific">Dorcoceras hygrometricum</name>
    <dbReference type="NCBI Taxonomy" id="472368"/>
    <lineage>
        <taxon>Eukaryota</taxon>
        <taxon>Viridiplantae</taxon>
        <taxon>Streptophyta</taxon>
        <taxon>Embryophyta</taxon>
        <taxon>Tracheophyta</taxon>
        <taxon>Spermatophyta</taxon>
        <taxon>Magnoliopsida</taxon>
        <taxon>eudicotyledons</taxon>
        <taxon>Gunneridae</taxon>
        <taxon>Pentapetalae</taxon>
        <taxon>asterids</taxon>
        <taxon>lamiids</taxon>
        <taxon>Lamiales</taxon>
        <taxon>Gesneriaceae</taxon>
        <taxon>Didymocarpoideae</taxon>
        <taxon>Trichosporeae</taxon>
        <taxon>Loxocarpinae</taxon>
        <taxon>Dorcoceras</taxon>
    </lineage>
</organism>
<name>A0A2Z6ZRQ2_9LAMI</name>
<gene>
    <name evidence="1" type="ORF">F511_47396</name>
</gene>
<reference evidence="1 2" key="1">
    <citation type="journal article" date="2015" name="Proc. Natl. Acad. Sci. U.S.A.">
        <title>The resurrection genome of Boea hygrometrica: A blueprint for survival of dehydration.</title>
        <authorList>
            <person name="Xiao L."/>
            <person name="Yang G."/>
            <person name="Zhang L."/>
            <person name="Yang X."/>
            <person name="Zhao S."/>
            <person name="Ji Z."/>
            <person name="Zhou Q."/>
            <person name="Hu M."/>
            <person name="Wang Y."/>
            <person name="Chen M."/>
            <person name="Xu Y."/>
            <person name="Jin H."/>
            <person name="Xiao X."/>
            <person name="Hu G."/>
            <person name="Bao F."/>
            <person name="Hu Y."/>
            <person name="Wan P."/>
            <person name="Li L."/>
            <person name="Deng X."/>
            <person name="Kuang T."/>
            <person name="Xiang C."/>
            <person name="Zhu J.K."/>
            <person name="Oliver M.J."/>
            <person name="He Y."/>
        </authorList>
    </citation>
    <scope>NUCLEOTIDE SEQUENCE [LARGE SCALE GENOMIC DNA]</scope>
    <source>
        <strain evidence="2">cv. XS01</strain>
    </source>
</reference>
<evidence type="ECO:0000313" key="1">
    <source>
        <dbReference type="EMBL" id="KZT75579.1"/>
    </source>
</evidence>
<dbReference type="EMBL" id="KV220591">
    <property type="protein sequence ID" value="KZT75579.1"/>
    <property type="molecule type" value="Genomic_DNA"/>
</dbReference>
<sequence length="106" mass="11937">MSDRSRVAARLAPCMLHDYVARCGAAPPEIAPLLADDCWPLVVRCCTMLRFDLDHWPRDVDADGTRWRRACRGRVRPCSAREFMVAAAGRPSRRRSSGDVVTADFF</sequence>